<dbReference type="Pfam" id="PF16074">
    <property type="entry name" value="PilW"/>
    <property type="match status" value="1"/>
</dbReference>
<dbReference type="NCBIfam" id="TIGR02532">
    <property type="entry name" value="IV_pilin_GFxxxE"/>
    <property type="match status" value="1"/>
</dbReference>
<sequence>MKVNSGFSLIELLVVLTISAVLLTLITRIYDANHRLFLTNKAFTELAQEGQYIIPFLNSNISSAGYSNEFLPELNRLIDTDLESEFITKNPVVSGESFSAFPLIKSVEGEQKSDQIVINTIAAKTCTGTNFDFNDGELFHAVNHYYIDGTTLRCKSYDGRYLRGVKLTTTSNYSVSLLENVQDMQIQYGVQFKGISVDESDQLSWVNADVLANINKTATADVKLVAVNVALLLGKTLITPLAQPTKIKLLGNDHIELPKQLILRKFETMIVLQG</sequence>
<proteinExistence type="predicted"/>
<keyword evidence="1" id="KW-0472">Membrane</keyword>
<organism evidence="2 3">
    <name type="scientific">Psychrosphaera aquimarina</name>
    <dbReference type="NCBI Taxonomy" id="2044854"/>
    <lineage>
        <taxon>Bacteria</taxon>
        <taxon>Pseudomonadati</taxon>
        <taxon>Pseudomonadota</taxon>
        <taxon>Gammaproteobacteria</taxon>
        <taxon>Alteromonadales</taxon>
        <taxon>Pseudoalteromonadaceae</taxon>
        <taxon>Psychrosphaera</taxon>
    </lineage>
</organism>
<dbReference type="InterPro" id="IPR012902">
    <property type="entry name" value="N_methyl_site"/>
</dbReference>
<dbReference type="RefSeq" id="WP_315947819.1">
    <property type="nucleotide sequence ID" value="NZ_JAWCUA010000010.1"/>
</dbReference>
<dbReference type="Proteomes" id="UP001257914">
    <property type="component" value="Unassembled WGS sequence"/>
</dbReference>
<evidence type="ECO:0000313" key="2">
    <source>
        <dbReference type="EMBL" id="MDU0114208.1"/>
    </source>
</evidence>
<keyword evidence="3" id="KW-1185">Reference proteome</keyword>
<evidence type="ECO:0000256" key="1">
    <source>
        <dbReference type="SAM" id="Phobius"/>
    </source>
</evidence>
<dbReference type="EMBL" id="JAWCUA010000010">
    <property type="protein sequence ID" value="MDU0114208.1"/>
    <property type="molecule type" value="Genomic_DNA"/>
</dbReference>
<dbReference type="PROSITE" id="PS00409">
    <property type="entry name" value="PROKAR_NTER_METHYL"/>
    <property type="match status" value="1"/>
</dbReference>
<dbReference type="InterPro" id="IPR032092">
    <property type="entry name" value="PilW"/>
</dbReference>
<comment type="caution">
    <text evidence="2">The sequence shown here is derived from an EMBL/GenBank/DDBJ whole genome shotgun (WGS) entry which is preliminary data.</text>
</comment>
<evidence type="ECO:0000313" key="3">
    <source>
        <dbReference type="Proteomes" id="UP001257914"/>
    </source>
</evidence>
<dbReference type="Pfam" id="PF07963">
    <property type="entry name" value="N_methyl"/>
    <property type="match status" value="1"/>
</dbReference>
<keyword evidence="1" id="KW-0812">Transmembrane</keyword>
<gene>
    <name evidence="2" type="ORF">RT723_14665</name>
</gene>
<accession>A0ABU3R3E6</accession>
<reference evidence="2 3" key="1">
    <citation type="submission" date="2023-10" db="EMBL/GenBank/DDBJ databases">
        <title>Psychrosphaera aquimaarina strain SW33 isolated from seawater.</title>
        <authorList>
            <person name="Bayburt H."/>
            <person name="Kim J.M."/>
            <person name="Choi B.J."/>
            <person name="Jeon C.O."/>
        </authorList>
    </citation>
    <scope>NUCLEOTIDE SEQUENCE [LARGE SCALE GENOMIC DNA]</scope>
    <source>
        <strain evidence="2 3">KCTC 52743</strain>
    </source>
</reference>
<keyword evidence="1" id="KW-1133">Transmembrane helix</keyword>
<feature type="transmembrane region" description="Helical" evidence="1">
    <location>
        <begin position="6"/>
        <end position="26"/>
    </location>
</feature>
<name>A0ABU3R3E6_9GAMM</name>
<protein>
    <submittedName>
        <fullName evidence="2">PilW family protein</fullName>
    </submittedName>
</protein>